<comment type="caution">
    <text evidence="1">The sequence shown here is derived from an EMBL/GenBank/DDBJ whole genome shotgun (WGS) entry which is preliminary data.</text>
</comment>
<gene>
    <name evidence="1" type="ORF">V0288_20015</name>
</gene>
<evidence type="ECO:0000313" key="2">
    <source>
        <dbReference type="Proteomes" id="UP001328733"/>
    </source>
</evidence>
<dbReference type="EMBL" id="JBAFSM010000048">
    <property type="protein sequence ID" value="MEG3439423.1"/>
    <property type="molecule type" value="Genomic_DNA"/>
</dbReference>
<evidence type="ECO:0000313" key="1">
    <source>
        <dbReference type="EMBL" id="MEG3439423.1"/>
    </source>
</evidence>
<accession>A0AAW9QQT4</accession>
<protein>
    <submittedName>
        <fullName evidence="1">Uncharacterized protein</fullName>
    </submittedName>
</protein>
<organism evidence="1 2">
    <name type="scientific">Pannus brasiliensis CCIBt3594</name>
    <dbReference type="NCBI Taxonomy" id="1427578"/>
    <lineage>
        <taxon>Bacteria</taxon>
        <taxon>Bacillati</taxon>
        <taxon>Cyanobacteriota</taxon>
        <taxon>Cyanophyceae</taxon>
        <taxon>Oscillatoriophycideae</taxon>
        <taxon>Chroococcales</taxon>
        <taxon>Microcystaceae</taxon>
        <taxon>Pannus</taxon>
    </lineage>
</organism>
<dbReference type="AlphaFoldDB" id="A0AAW9QQT4"/>
<sequence>MKVIVQRIELSSTDINNIFNVFVLLDSQKCRFELTVEIDKIGDRELQRISTDRVFDNLFKYDIAIHSRICKLVSAVYNRESIDLPSDVGELEVDRDKPRPSDQYISATEAGFAAAMRLHDNNLTENLSIEEETSRQS</sequence>
<proteinExistence type="predicted"/>
<reference evidence="1 2" key="1">
    <citation type="submission" date="2024-01" db="EMBL/GenBank/DDBJ databases">
        <title>Genomic insights into the taxonomy and metabolism of the cyanobacterium Pannus brasiliensis CCIBt3594.</title>
        <authorList>
            <person name="Machado M."/>
            <person name="Botero N.B."/>
            <person name="Andreote A.P.D."/>
            <person name="Feitosa A.M.T."/>
            <person name="Popin R."/>
            <person name="Sivonen K."/>
            <person name="Fiore M.F."/>
        </authorList>
    </citation>
    <scope>NUCLEOTIDE SEQUENCE [LARGE SCALE GENOMIC DNA]</scope>
    <source>
        <strain evidence="1 2">CCIBt3594</strain>
    </source>
</reference>
<name>A0AAW9QQT4_9CHRO</name>
<dbReference type="Proteomes" id="UP001328733">
    <property type="component" value="Unassembled WGS sequence"/>
</dbReference>
<keyword evidence="2" id="KW-1185">Reference proteome</keyword>
<dbReference type="RefSeq" id="WP_332866910.1">
    <property type="nucleotide sequence ID" value="NZ_JBAFSM010000048.1"/>
</dbReference>